<dbReference type="EMBL" id="CP002546">
    <property type="protein sequence ID" value="ADY58468.1"/>
    <property type="molecule type" value="Genomic_DNA"/>
</dbReference>
<accession>F0SHN0</accession>
<sequence>MCVFESVRMPCERFERMESLLEAEGISSLGSDATLTEVAQFLGKPETDATLKLIYAELTASDDADDRPWHAFVARLDDERFLLGFLFAEETIPTQTLPSGEPFEWFVTLWQFERPAVSFWEWVRVSLLKRDPRTTEMRDRDEKLRQILHRIAANSS</sequence>
<proteinExistence type="predicted"/>
<dbReference type="Proteomes" id="UP000006860">
    <property type="component" value="Chromosome"/>
</dbReference>
<reference evidence="2" key="1">
    <citation type="submission" date="2011-02" db="EMBL/GenBank/DDBJ databases">
        <title>The complete genome of Planctomyces brasiliensis DSM 5305.</title>
        <authorList>
            <person name="Lucas S."/>
            <person name="Copeland A."/>
            <person name="Lapidus A."/>
            <person name="Bruce D."/>
            <person name="Goodwin L."/>
            <person name="Pitluck S."/>
            <person name="Kyrpides N."/>
            <person name="Mavromatis K."/>
            <person name="Pagani I."/>
            <person name="Ivanova N."/>
            <person name="Ovchinnikova G."/>
            <person name="Lu M."/>
            <person name="Detter J.C."/>
            <person name="Han C."/>
            <person name="Land M."/>
            <person name="Hauser L."/>
            <person name="Markowitz V."/>
            <person name="Cheng J.-F."/>
            <person name="Hugenholtz P."/>
            <person name="Woyke T."/>
            <person name="Wu D."/>
            <person name="Tindall B."/>
            <person name="Pomrenke H.G."/>
            <person name="Brambilla E."/>
            <person name="Klenk H.-P."/>
            <person name="Eisen J.A."/>
        </authorList>
    </citation>
    <scope>NUCLEOTIDE SEQUENCE [LARGE SCALE GENOMIC DNA]</scope>
    <source>
        <strain evidence="2">ATCC 49424 / DSM 5305 / JCM 21570 / NBRC 103401 / IFAM 1448</strain>
    </source>
</reference>
<name>F0SHN0_RUBBR</name>
<protein>
    <submittedName>
        <fullName evidence="1">Uncharacterized protein</fullName>
    </submittedName>
</protein>
<dbReference type="AlphaFoldDB" id="F0SHN0"/>
<organism evidence="1 2">
    <name type="scientific">Rubinisphaera brasiliensis (strain ATCC 49424 / DSM 5305 / JCM 21570 / IAM 15109 / NBRC 103401 / IFAM 1448)</name>
    <name type="common">Planctomyces brasiliensis</name>
    <dbReference type="NCBI Taxonomy" id="756272"/>
    <lineage>
        <taxon>Bacteria</taxon>
        <taxon>Pseudomonadati</taxon>
        <taxon>Planctomycetota</taxon>
        <taxon>Planctomycetia</taxon>
        <taxon>Planctomycetales</taxon>
        <taxon>Planctomycetaceae</taxon>
        <taxon>Rubinisphaera</taxon>
    </lineage>
</organism>
<dbReference type="KEGG" id="pbs:Plabr_0845"/>
<gene>
    <name evidence="1" type="ordered locus">Plabr_0845</name>
</gene>
<keyword evidence="2" id="KW-1185">Reference proteome</keyword>
<dbReference type="HOGENOM" id="CLU_1685288_0_0_0"/>
<evidence type="ECO:0000313" key="2">
    <source>
        <dbReference type="Proteomes" id="UP000006860"/>
    </source>
</evidence>
<evidence type="ECO:0000313" key="1">
    <source>
        <dbReference type="EMBL" id="ADY58468.1"/>
    </source>
</evidence>